<dbReference type="PANTHER" id="PTHR36617">
    <property type="entry name" value="PROTEIN, PUTATIVE-RELATED"/>
    <property type="match status" value="1"/>
</dbReference>
<reference evidence="2" key="1">
    <citation type="journal article" date="2019" name="Sci. Rep.">
        <title>Draft genome of Tanacetum cinerariifolium, the natural source of mosquito coil.</title>
        <authorList>
            <person name="Yamashiro T."/>
            <person name="Shiraishi A."/>
            <person name="Satake H."/>
            <person name="Nakayama K."/>
        </authorList>
    </citation>
    <scope>NUCLEOTIDE SEQUENCE</scope>
</reference>
<keyword evidence="2" id="KW-0808">Transferase</keyword>
<dbReference type="GO" id="GO:0003964">
    <property type="term" value="F:RNA-directed DNA polymerase activity"/>
    <property type="evidence" value="ECO:0007669"/>
    <property type="project" value="UniProtKB-KW"/>
</dbReference>
<protein>
    <submittedName>
        <fullName evidence="2">RNA-directed DNA polymerase, eukaryota</fullName>
    </submittedName>
</protein>
<dbReference type="InterPro" id="IPR026960">
    <property type="entry name" value="RVT-Znf"/>
</dbReference>
<keyword evidence="2" id="KW-0548">Nucleotidyltransferase</keyword>
<comment type="caution">
    <text evidence="2">The sequence shown here is derived from an EMBL/GenBank/DDBJ whole genome shotgun (WGS) entry which is preliminary data.</text>
</comment>
<organism evidence="2">
    <name type="scientific">Tanacetum cinerariifolium</name>
    <name type="common">Dalmatian daisy</name>
    <name type="synonym">Chrysanthemum cinerariifolium</name>
    <dbReference type="NCBI Taxonomy" id="118510"/>
    <lineage>
        <taxon>Eukaryota</taxon>
        <taxon>Viridiplantae</taxon>
        <taxon>Streptophyta</taxon>
        <taxon>Embryophyta</taxon>
        <taxon>Tracheophyta</taxon>
        <taxon>Spermatophyta</taxon>
        <taxon>Magnoliopsida</taxon>
        <taxon>eudicotyledons</taxon>
        <taxon>Gunneridae</taxon>
        <taxon>Pentapetalae</taxon>
        <taxon>asterids</taxon>
        <taxon>campanulids</taxon>
        <taxon>Asterales</taxon>
        <taxon>Asteraceae</taxon>
        <taxon>Asteroideae</taxon>
        <taxon>Anthemideae</taxon>
        <taxon>Anthemidinae</taxon>
        <taxon>Tanacetum</taxon>
    </lineage>
</organism>
<evidence type="ECO:0000313" key="2">
    <source>
        <dbReference type="EMBL" id="GEY25250.1"/>
    </source>
</evidence>
<dbReference type="PANTHER" id="PTHR36617:SF16">
    <property type="entry name" value="OS04G0516500 PROTEIN"/>
    <property type="match status" value="1"/>
</dbReference>
<evidence type="ECO:0000259" key="1">
    <source>
        <dbReference type="Pfam" id="PF13966"/>
    </source>
</evidence>
<dbReference type="Pfam" id="PF13966">
    <property type="entry name" value="zf-RVT"/>
    <property type="match status" value="1"/>
</dbReference>
<name>A0A699HQ07_TANCI</name>
<dbReference type="EMBL" id="BKCJ010163485">
    <property type="protein sequence ID" value="GEY25250.1"/>
    <property type="molecule type" value="Genomic_DNA"/>
</dbReference>
<proteinExistence type="predicted"/>
<dbReference type="AlphaFoldDB" id="A0A699HQ07"/>
<gene>
    <name evidence="2" type="ORF">Tci_397224</name>
</gene>
<accession>A0A699HQ07</accession>
<feature type="domain" description="Reverse transcriptase zinc-binding" evidence="1">
    <location>
        <begin position="76"/>
        <end position="158"/>
    </location>
</feature>
<sequence>MALNHRYPRLYTLEVNKKVDVAAKLAQASLVCSFRRVPRSGVEHSHLEDLLADIEGVSLAVMNDRWTWDLKGSGDFFVASVRKLLDDKRLSVVSSHTRWIKAVPIKVSIHAWKVRLDSLPTRLNISRRGIDIMSILCPICGSAAESSSHVFFYCQVAKDNFRKICRWWDVVFMEVSSYEE</sequence>
<keyword evidence="2" id="KW-0695">RNA-directed DNA polymerase</keyword>